<dbReference type="Proteomes" id="UP000184221">
    <property type="component" value="Unassembled WGS sequence"/>
</dbReference>
<keyword evidence="2" id="KW-0378">Hydrolase</keyword>
<evidence type="ECO:0000313" key="3">
    <source>
        <dbReference type="Proteomes" id="UP000184221"/>
    </source>
</evidence>
<name>A0A1M5P6N2_9RHOB</name>
<dbReference type="AlphaFoldDB" id="A0A1M5P6N2"/>
<evidence type="ECO:0000259" key="1">
    <source>
        <dbReference type="Pfam" id="PF09994"/>
    </source>
</evidence>
<dbReference type="PANTHER" id="PTHR33840:SF1">
    <property type="entry name" value="TLE1 PHOSPHOLIPASE DOMAIN-CONTAINING PROTEIN"/>
    <property type="match status" value="1"/>
</dbReference>
<dbReference type="GO" id="GO:0016787">
    <property type="term" value="F:hydrolase activity"/>
    <property type="evidence" value="ECO:0007669"/>
    <property type="project" value="UniProtKB-KW"/>
</dbReference>
<organism evidence="2 3">
    <name type="scientific">Marivita hallyeonensis</name>
    <dbReference type="NCBI Taxonomy" id="996342"/>
    <lineage>
        <taxon>Bacteria</taxon>
        <taxon>Pseudomonadati</taxon>
        <taxon>Pseudomonadota</taxon>
        <taxon>Alphaproteobacteria</taxon>
        <taxon>Rhodobacterales</taxon>
        <taxon>Roseobacteraceae</taxon>
        <taxon>Marivita</taxon>
    </lineage>
</organism>
<dbReference type="RefSeq" id="WP_072776751.1">
    <property type="nucleotide sequence ID" value="NZ_FQXC01000001.1"/>
</dbReference>
<dbReference type="STRING" id="996342.SAMN05443551_1178"/>
<proteinExistence type="predicted"/>
<sequence>MRASRLSKTVLGWFHRWPSADQSAVTARRGRRDHVIILDGTMSSLEPGCETNAGLLYRLLQEVGGDLSLYYESGLQWADWRSATQIMVGRGINRQICRAYGFLASRYKPGDRIYFFGYSRGAFAVRSLAGVIDQIGLIRAEHATERNIRQAYRLYRHTPENGTVEDFAKAHCHPNTTIEVVGVWDTVKALGLRLPLLWCLTNDNHAFHNDQLGPATSHGFHALAYHEKRMAYEPVLWTCPPGWSGHVEQVWFRGVHGDIGGQLRGHEQARPLANIPLTWMLGRAEAVGLPLPQDWAARFPQDVMAPSVGNWRGWGKLFWHRRQRRVGSDMSERLHETLEDAQPKRARAALST</sequence>
<accession>A0A1M5P6N2</accession>
<gene>
    <name evidence="2" type="ORF">SAMN05443551_1178</name>
</gene>
<dbReference type="Pfam" id="PF09994">
    <property type="entry name" value="T6SS_Tle1-like_cat"/>
    <property type="match status" value="1"/>
</dbReference>
<protein>
    <submittedName>
        <fullName evidence="2">Uncharacterized alpha/beta hydrolase domain</fullName>
    </submittedName>
</protein>
<evidence type="ECO:0000313" key="2">
    <source>
        <dbReference type="EMBL" id="SHG97491.1"/>
    </source>
</evidence>
<dbReference type="EMBL" id="FQXC01000001">
    <property type="protein sequence ID" value="SHG97491.1"/>
    <property type="molecule type" value="Genomic_DNA"/>
</dbReference>
<feature type="domain" description="T6SS Phospholipase effector Tle1-like catalytic" evidence="1">
    <location>
        <begin position="33"/>
        <end position="281"/>
    </location>
</feature>
<reference evidence="2 3" key="1">
    <citation type="submission" date="2016-11" db="EMBL/GenBank/DDBJ databases">
        <authorList>
            <person name="Jaros S."/>
            <person name="Januszkiewicz K."/>
            <person name="Wedrychowicz H."/>
        </authorList>
    </citation>
    <scope>NUCLEOTIDE SEQUENCE [LARGE SCALE GENOMIC DNA]</scope>
    <source>
        <strain evidence="2 3">DSM 29431</strain>
    </source>
</reference>
<dbReference type="InterPro" id="IPR018712">
    <property type="entry name" value="Tle1-like_cat"/>
</dbReference>
<keyword evidence="3" id="KW-1185">Reference proteome</keyword>
<dbReference type="OrthoDB" id="4378831at2"/>
<dbReference type="PANTHER" id="PTHR33840">
    <property type="match status" value="1"/>
</dbReference>